<comment type="caution">
    <text evidence="1">The sequence shown here is derived from an EMBL/GenBank/DDBJ whole genome shotgun (WGS) entry which is preliminary data.</text>
</comment>
<dbReference type="HOGENOM" id="CLU_2850871_0_0_1"/>
<dbReference type="Gene3D" id="2.120.10.80">
    <property type="entry name" value="Kelch-type beta propeller"/>
    <property type="match status" value="1"/>
</dbReference>
<accession>A0A015LHW0</accession>
<gene>
    <name evidence="1" type="ORF">RirG_007280</name>
</gene>
<dbReference type="OrthoDB" id="2363659at2759"/>
<keyword evidence="2" id="KW-1185">Reference proteome</keyword>
<dbReference type="AlphaFoldDB" id="A0A015LHW0"/>
<protein>
    <submittedName>
        <fullName evidence="1">Uncharacterized protein</fullName>
    </submittedName>
</protein>
<proteinExistence type="predicted"/>
<evidence type="ECO:0000313" key="1">
    <source>
        <dbReference type="EMBL" id="EXX79269.1"/>
    </source>
</evidence>
<evidence type="ECO:0000313" key="2">
    <source>
        <dbReference type="Proteomes" id="UP000022910"/>
    </source>
</evidence>
<dbReference type="SUPFAM" id="SSF117281">
    <property type="entry name" value="Kelch motif"/>
    <property type="match status" value="1"/>
</dbReference>
<reference evidence="1 2" key="1">
    <citation type="submission" date="2014-02" db="EMBL/GenBank/DDBJ databases">
        <title>Single nucleus genome sequencing reveals high similarity among nuclei of an endomycorrhizal fungus.</title>
        <authorList>
            <person name="Lin K."/>
            <person name="Geurts R."/>
            <person name="Zhang Z."/>
            <person name="Limpens E."/>
            <person name="Saunders D.G."/>
            <person name="Mu D."/>
            <person name="Pang E."/>
            <person name="Cao H."/>
            <person name="Cha H."/>
            <person name="Lin T."/>
            <person name="Zhou Q."/>
            <person name="Shang Y."/>
            <person name="Li Y."/>
            <person name="Ivanov S."/>
            <person name="Sharma T."/>
            <person name="Velzen R.V."/>
            <person name="Ruijter N.D."/>
            <person name="Aanen D.K."/>
            <person name="Win J."/>
            <person name="Kamoun S."/>
            <person name="Bisseling T."/>
            <person name="Huang S."/>
        </authorList>
    </citation>
    <scope>NUCLEOTIDE SEQUENCE [LARGE SCALE GENOMIC DNA]</scope>
    <source>
        <strain evidence="2">DAOM197198w</strain>
    </source>
</reference>
<dbReference type="Proteomes" id="UP000022910">
    <property type="component" value="Unassembled WGS sequence"/>
</dbReference>
<dbReference type="EMBL" id="JEMT01004602">
    <property type="protein sequence ID" value="EXX79269.1"/>
    <property type="molecule type" value="Genomic_DNA"/>
</dbReference>
<name>A0A015LHW0_RHIIW</name>
<dbReference type="InterPro" id="IPR015915">
    <property type="entry name" value="Kelch-typ_b-propeller"/>
</dbReference>
<sequence>MSSASYEGKIYLFGGVSIDNKIVYMSDIPRYSTVSNTWSSDVVTLAQGNTPGPRAGHSAVLGNFL</sequence>
<organism evidence="1 2">
    <name type="scientific">Rhizophagus irregularis (strain DAOM 197198w)</name>
    <name type="common">Glomus intraradices</name>
    <dbReference type="NCBI Taxonomy" id="1432141"/>
    <lineage>
        <taxon>Eukaryota</taxon>
        <taxon>Fungi</taxon>
        <taxon>Fungi incertae sedis</taxon>
        <taxon>Mucoromycota</taxon>
        <taxon>Glomeromycotina</taxon>
        <taxon>Glomeromycetes</taxon>
        <taxon>Glomerales</taxon>
        <taxon>Glomeraceae</taxon>
        <taxon>Rhizophagus</taxon>
    </lineage>
</organism>